<comment type="subcellular location">
    <subcellularLocation>
        <location evidence="2 7">Cytoplasm</location>
    </subcellularLocation>
</comment>
<feature type="compositionally biased region" description="Basic and acidic residues" evidence="8">
    <location>
        <begin position="327"/>
        <end position="336"/>
    </location>
</feature>
<accession>A0AAV5GLJ9</accession>
<dbReference type="InterPro" id="IPR004327">
    <property type="entry name" value="Phstyr_phstse_ac"/>
</dbReference>
<dbReference type="InterPro" id="IPR043170">
    <property type="entry name" value="PTPA_C_lid"/>
</dbReference>
<comment type="caution">
    <text evidence="9">The sequence shown here is derived from an EMBL/GenBank/DDBJ whole genome shotgun (WGS) entry which is preliminary data.</text>
</comment>
<feature type="region of interest" description="Disordered" evidence="8">
    <location>
        <begin position="361"/>
        <end position="438"/>
    </location>
</feature>
<dbReference type="InterPro" id="IPR037218">
    <property type="entry name" value="PTPA_sf"/>
</dbReference>
<dbReference type="GO" id="GO:0005634">
    <property type="term" value="C:nucleus"/>
    <property type="evidence" value="ECO:0007669"/>
    <property type="project" value="TreeGrafter"/>
</dbReference>
<comment type="catalytic activity">
    <reaction evidence="1 7">
        <text>[protein]-peptidylproline (omega=180) = [protein]-peptidylproline (omega=0)</text>
        <dbReference type="Rhea" id="RHEA:16237"/>
        <dbReference type="Rhea" id="RHEA-COMP:10747"/>
        <dbReference type="Rhea" id="RHEA-COMP:10748"/>
        <dbReference type="ChEBI" id="CHEBI:83833"/>
        <dbReference type="ChEBI" id="CHEBI:83834"/>
        <dbReference type="EC" id="5.2.1.8"/>
    </reaction>
</comment>
<evidence type="ECO:0000256" key="1">
    <source>
        <dbReference type="ARBA" id="ARBA00000971"/>
    </source>
</evidence>
<evidence type="ECO:0000313" key="10">
    <source>
        <dbReference type="Proteomes" id="UP001342314"/>
    </source>
</evidence>
<evidence type="ECO:0000313" key="9">
    <source>
        <dbReference type="EMBL" id="GJN90390.1"/>
    </source>
</evidence>
<dbReference type="GO" id="GO:0003755">
    <property type="term" value="F:peptidyl-prolyl cis-trans isomerase activity"/>
    <property type="evidence" value="ECO:0007669"/>
    <property type="project" value="UniProtKB-KW"/>
</dbReference>
<keyword evidence="5 7" id="KW-0697">Rotamase</keyword>
<comment type="function">
    <text evidence="7">PPIases accelerate the folding of proteins. It catalyzes the cis-trans isomerization of proline imidic peptide bonds in oligopeptides.</text>
</comment>
<dbReference type="GO" id="GO:0008160">
    <property type="term" value="F:protein tyrosine phosphatase activator activity"/>
    <property type="evidence" value="ECO:0007669"/>
    <property type="project" value="TreeGrafter"/>
</dbReference>
<evidence type="ECO:0000256" key="6">
    <source>
        <dbReference type="ARBA" id="ARBA00023235"/>
    </source>
</evidence>
<evidence type="ECO:0000256" key="7">
    <source>
        <dbReference type="RuleBase" id="RU361210"/>
    </source>
</evidence>
<organism evidence="9 10">
    <name type="scientific">Rhodotorula paludigena</name>
    <dbReference type="NCBI Taxonomy" id="86838"/>
    <lineage>
        <taxon>Eukaryota</taxon>
        <taxon>Fungi</taxon>
        <taxon>Dikarya</taxon>
        <taxon>Basidiomycota</taxon>
        <taxon>Pucciniomycotina</taxon>
        <taxon>Microbotryomycetes</taxon>
        <taxon>Sporidiobolales</taxon>
        <taxon>Sporidiobolaceae</taxon>
        <taxon>Rhodotorula</taxon>
    </lineage>
</organism>
<gene>
    <name evidence="9" type="ORF">Rhopal_003401-T1</name>
</gene>
<comment type="similarity">
    <text evidence="3 7">Belongs to the PTPA-type PPIase family.</text>
</comment>
<name>A0AAV5GLJ9_9BASI</name>
<proteinExistence type="inferred from homology"/>
<dbReference type="AlphaFoldDB" id="A0AAV5GLJ9"/>
<keyword evidence="4 7" id="KW-0963">Cytoplasm</keyword>
<feature type="compositionally biased region" description="Pro residues" evidence="8">
    <location>
        <begin position="395"/>
        <end position="404"/>
    </location>
</feature>
<dbReference type="Gene3D" id="1.20.120.1150">
    <property type="match status" value="1"/>
</dbReference>
<dbReference type="GO" id="GO:0005737">
    <property type="term" value="C:cytoplasm"/>
    <property type="evidence" value="ECO:0007669"/>
    <property type="project" value="UniProtKB-SubCell"/>
</dbReference>
<keyword evidence="10" id="KW-1185">Reference proteome</keyword>
<evidence type="ECO:0000256" key="3">
    <source>
        <dbReference type="ARBA" id="ARBA00011019"/>
    </source>
</evidence>
<evidence type="ECO:0000256" key="2">
    <source>
        <dbReference type="ARBA" id="ARBA00004496"/>
    </source>
</evidence>
<dbReference type="GO" id="GO:0000159">
    <property type="term" value="C:protein phosphatase type 2A complex"/>
    <property type="evidence" value="ECO:0007669"/>
    <property type="project" value="TreeGrafter"/>
</dbReference>
<evidence type="ECO:0000256" key="5">
    <source>
        <dbReference type="ARBA" id="ARBA00023110"/>
    </source>
</evidence>
<evidence type="ECO:0000256" key="8">
    <source>
        <dbReference type="SAM" id="MobiDB-lite"/>
    </source>
</evidence>
<keyword evidence="6 7" id="KW-0413">Isomerase</keyword>
<sequence>MTAPELHPLSQLPREASEPVRKIYAVDDMPRFLESQAYSDIETLIARLRVASTQNVADTASQPVTLLLDFLSQAQAWIAESNTSGTAQKQRDAFQTWLDKVDENTAILHHDLIDPSRAAALPEMRFHLLSSFGSPQRLDYGTGHELSFLAYLLILRLAGVLTLEDEPAIAKKLFAGYLDLVKQLQRAFGLAPAGKMGIWGVDAHGHLVYHWGASQSRSILDTAKTCATVHPSKRPASLLSPPKTSPTGVSYLFLTTLLHLNGDVPAGPQEDDDSLLRLYRHEVLDRLPVVQHFRFGPFLRWVRAGTEEPLSSSGDGLDEAERAALDDTLNQRERGEGTVAPWALPALSGELPPEEALARLPTPVSPKASRPPSLHAEESSAPASPVAPAADLPKPATPPSPVPTPYSSGHSGLGPRRTSRLSVSESFEEALGGKEGRE</sequence>
<dbReference type="EC" id="5.2.1.8" evidence="7"/>
<dbReference type="GO" id="GO:0007052">
    <property type="term" value="P:mitotic spindle organization"/>
    <property type="evidence" value="ECO:0007669"/>
    <property type="project" value="TreeGrafter"/>
</dbReference>
<dbReference type="Pfam" id="PF03095">
    <property type="entry name" value="PTPA"/>
    <property type="match status" value="1"/>
</dbReference>
<protein>
    <recommendedName>
        <fullName evidence="7">Serine/threonine-protein phosphatase 2A activator</fullName>
        <ecNumber evidence="7">5.2.1.8</ecNumber>
    </recommendedName>
    <alternativeName>
        <fullName evidence="7">Phosphotyrosyl phosphatase activator</fullName>
    </alternativeName>
</protein>
<feature type="compositionally biased region" description="Low complexity" evidence="8">
    <location>
        <begin position="371"/>
        <end position="394"/>
    </location>
</feature>
<dbReference type="PANTHER" id="PTHR10012:SF0">
    <property type="entry name" value="SERINE_THREONINE-PROTEIN PHOSPHATASE 2A ACTIVATOR"/>
    <property type="match status" value="1"/>
</dbReference>
<dbReference type="SUPFAM" id="SSF140984">
    <property type="entry name" value="PTPA-like"/>
    <property type="match status" value="1"/>
</dbReference>
<dbReference type="PANTHER" id="PTHR10012">
    <property type="entry name" value="SERINE/THREONINE-PROTEIN PHOSPHATASE 2A REGULATORY SUBUNIT B"/>
    <property type="match status" value="1"/>
</dbReference>
<feature type="region of interest" description="Disordered" evidence="8">
    <location>
        <begin position="327"/>
        <end position="346"/>
    </location>
</feature>
<dbReference type="EMBL" id="BQKY01000006">
    <property type="protein sequence ID" value="GJN90390.1"/>
    <property type="molecule type" value="Genomic_DNA"/>
</dbReference>
<dbReference type="Proteomes" id="UP001342314">
    <property type="component" value="Unassembled WGS sequence"/>
</dbReference>
<evidence type="ECO:0000256" key="4">
    <source>
        <dbReference type="ARBA" id="ARBA00022490"/>
    </source>
</evidence>
<reference evidence="9 10" key="1">
    <citation type="submission" date="2021-12" db="EMBL/GenBank/DDBJ databases">
        <title>High titer production of polyol ester of fatty acids by Rhodotorula paludigena BS15 towards product separation-free biomass refinery.</title>
        <authorList>
            <person name="Mano J."/>
            <person name="Ono H."/>
            <person name="Tanaka T."/>
            <person name="Naito K."/>
            <person name="Sushida H."/>
            <person name="Ike M."/>
            <person name="Tokuyasu K."/>
            <person name="Kitaoka M."/>
        </authorList>
    </citation>
    <scope>NUCLEOTIDE SEQUENCE [LARGE SCALE GENOMIC DNA]</scope>
    <source>
        <strain evidence="9 10">BS15</strain>
    </source>
</reference>